<name>A0AAD3CFK7_9STRA</name>
<dbReference type="SUPFAM" id="SSF57889">
    <property type="entry name" value="Cysteine-rich domain"/>
    <property type="match status" value="1"/>
</dbReference>
<dbReference type="GO" id="GO:0046872">
    <property type="term" value="F:metal ion binding"/>
    <property type="evidence" value="ECO:0007669"/>
    <property type="project" value="UniProtKB-KW"/>
</dbReference>
<feature type="transmembrane region" description="Helical" evidence="4">
    <location>
        <begin position="405"/>
        <end position="423"/>
    </location>
</feature>
<feature type="compositionally biased region" description="Low complexity" evidence="3">
    <location>
        <begin position="218"/>
        <end position="234"/>
    </location>
</feature>
<reference evidence="7 8" key="1">
    <citation type="journal article" date="2021" name="Sci. Rep.">
        <title>The genome of the diatom Chaetoceros tenuissimus carries an ancient integrated fragment of an extant virus.</title>
        <authorList>
            <person name="Hongo Y."/>
            <person name="Kimura K."/>
            <person name="Takaki Y."/>
            <person name="Yoshida Y."/>
            <person name="Baba S."/>
            <person name="Kobayashi G."/>
            <person name="Nagasaki K."/>
            <person name="Hano T."/>
            <person name="Tomaru Y."/>
        </authorList>
    </citation>
    <scope>NUCLEOTIDE SEQUENCE [LARGE SCALE GENOMIC DNA]</scope>
    <source>
        <strain evidence="7 8">NIES-3715</strain>
    </source>
</reference>
<sequence>MSELEEDFDDSFEDIAFQRDDSEDTVINKDKNSAQDPLDLITKTIECMSPIHHDPYQEHISQEKPPSTFCAHPIHLHSLTRLTNISSIVRSRFNTCTVCSERIPLISGEVVTCISCSIFMHRRCSQQYAKVPICTVNEKILHERERCCNEGTFNENESEVNDTQDLEQSFHAQIDLNVESETLVVGDKDENNNGSESGSQLSTGNASSTEEMNTNAMETSQSSDSSSEGLWSESGPPTHWALSKKGGDALKGLKSSSPQRPQKENIEESQNMDWKANFLDLSKVLHFDIFSRDSPEKAAEQNIEHPSDEDNVEVVEEIVLPSTSAESGEQNEDEVKTNSKVIVQRMSESFKNEENEKTEENLSKEEMIPVLEEAKSEPPTPTRTTQAIKGTVDAVKKTHKTTKSIGAASIVGGIAGATAGLIVGGPAGMFVGSRIGQAVGVAGVIIEGTISVGIIVAGVRGGMMTAQQIQNENKRMVKIGGKGSEQVVLVRPNVFVDPIWEEITMNIRRSAPRDNVIDGLALFGEKVANKKERRRRDRDIVNSEEDEINTKDKIFLLVANSLNDKQSLPGFVYRELVLEARKRAEERNTLETKDNSTEGYESDHVHSRASRQDVHAIIKHITATLVEVRPGFASSPTITELSALAVETIVFGEFYGDVMEEIRSETREKDDPLQKKLANVENEAKKLGFNIDEHISEEAINSIRILPSFHSVQDKLRCCVEILEFVSDVGSHANMGADFLLTLVCRHLVIAHIRRDPKSIRLDYNAECAFLEEFAKDEQLLQGKEGYALVTLQASIHFLNACTDTMKDVFMTDD</sequence>
<protein>
    <recommendedName>
        <fullName evidence="9">VPS9 domain-containing protein</fullName>
    </recommendedName>
</protein>
<evidence type="ECO:0000256" key="4">
    <source>
        <dbReference type="SAM" id="Phobius"/>
    </source>
</evidence>
<dbReference type="InterPro" id="IPR037191">
    <property type="entry name" value="VPS9_dom_sf"/>
</dbReference>
<keyword evidence="4" id="KW-1133">Transmembrane helix</keyword>
<proteinExistence type="predicted"/>
<feature type="compositionally biased region" description="Basic and acidic residues" evidence="3">
    <location>
        <begin position="16"/>
        <end position="30"/>
    </location>
</feature>
<feature type="compositionally biased region" description="Polar residues" evidence="3">
    <location>
        <begin position="192"/>
        <end position="217"/>
    </location>
</feature>
<keyword evidence="8" id="KW-1185">Reference proteome</keyword>
<keyword evidence="2" id="KW-0862">Zinc</keyword>
<dbReference type="AlphaFoldDB" id="A0AAD3CFK7"/>
<dbReference type="Proteomes" id="UP001054902">
    <property type="component" value="Unassembled WGS sequence"/>
</dbReference>
<keyword evidence="4" id="KW-0812">Transmembrane</keyword>
<accession>A0AAD3CFK7</accession>
<evidence type="ECO:0000256" key="2">
    <source>
        <dbReference type="ARBA" id="ARBA00022833"/>
    </source>
</evidence>
<dbReference type="Gene3D" id="1.20.1050.80">
    <property type="entry name" value="VPS9 domain"/>
    <property type="match status" value="1"/>
</dbReference>
<keyword evidence="1" id="KW-0479">Metal-binding</keyword>
<feature type="region of interest" description="Disordered" evidence="3">
    <location>
        <begin position="586"/>
        <end position="606"/>
    </location>
</feature>
<organism evidence="7 8">
    <name type="scientific">Chaetoceros tenuissimus</name>
    <dbReference type="NCBI Taxonomy" id="426638"/>
    <lineage>
        <taxon>Eukaryota</taxon>
        <taxon>Sar</taxon>
        <taxon>Stramenopiles</taxon>
        <taxon>Ochrophyta</taxon>
        <taxon>Bacillariophyta</taxon>
        <taxon>Coscinodiscophyceae</taxon>
        <taxon>Chaetocerotophycidae</taxon>
        <taxon>Chaetocerotales</taxon>
        <taxon>Chaetocerotaceae</taxon>
        <taxon>Chaetoceros</taxon>
    </lineage>
</organism>
<evidence type="ECO:0000313" key="8">
    <source>
        <dbReference type="Proteomes" id="UP001054902"/>
    </source>
</evidence>
<dbReference type="SUPFAM" id="SSF109993">
    <property type="entry name" value="VPS9 domain"/>
    <property type="match status" value="1"/>
</dbReference>
<dbReference type="InterPro" id="IPR046349">
    <property type="entry name" value="C1-like_sf"/>
</dbReference>
<dbReference type="CDD" id="cd00029">
    <property type="entry name" value="C1"/>
    <property type="match status" value="1"/>
</dbReference>
<evidence type="ECO:0008006" key="9">
    <source>
        <dbReference type="Google" id="ProtNLM"/>
    </source>
</evidence>
<dbReference type="Pfam" id="PF02204">
    <property type="entry name" value="VPS9"/>
    <property type="match status" value="1"/>
</dbReference>
<feature type="domain" description="Phorbol-ester/DAG-type" evidence="5">
    <location>
        <begin position="76"/>
        <end position="134"/>
    </location>
</feature>
<evidence type="ECO:0000259" key="6">
    <source>
        <dbReference type="PROSITE" id="PS51205"/>
    </source>
</evidence>
<feature type="compositionally biased region" description="Acidic residues" evidence="3">
    <location>
        <begin position="1"/>
        <end position="13"/>
    </location>
</feature>
<evidence type="ECO:0000256" key="3">
    <source>
        <dbReference type="SAM" id="MobiDB-lite"/>
    </source>
</evidence>
<feature type="region of interest" description="Disordered" evidence="3">
    <location>
        <begin position="1"/>
        <end position="30"/>
    </location>
</feature>
<feature type="region of interest" description="Disordered" evidence="3">
    <location>
        <begin position="186"/>
        <end position="271"/>
    </location>
</feature>
<feature type="transmembrane region" description="Helical" evidence="4">
    <location>
        <begin position="435"/>
        <end position="459"/>
    </location>
</feature>
<feature type="domain" description="VPS9" evidence="6">
    <location>
        <begin position="667"/>
        <end position="808"/>
    </location>
</feature>
<evidence type="ECO:0000259" key="5">
    <source>
        <dbReference type="PROSITE" id="PS50081"/>
    </source>
</evidence>
<dbReference type="InterPro" id="IPR003123">
    <property type="entry name" value="VPS9"/>
</dbReference>
<comment type="caution">
    <text evidence="7">The sequence shown here is derived from an EMBL/GenBank/DDBJ whole genome shotgun (WGS) entry which is preliminary data.</text>
</comment>
<gene>
    <name evidence="7" type="ORF">CTEN210_01380</name>
</gene>
<dbReference type="PROSITE" id="PS50081">
    <property type="entry name" value="ZF_DAG_PE_2"/>
    <property type="match status" value="1"/>
</dbReference>
<dbReference type="InterPro" id="IPR002219">
    <property type="entry name" value="PKC_DAG/PE"/>
</dbReference>
<keyword evidence="4" id="KW-0472">Membrane</keyword>
<evidence type="ECO:0000256" key="1">
    <source>
        <dbReference type="ARBA" id="ARBA00022723"/>
    </source>
</evidence>
<dbReference type="PROSITE" id="PS51205">
    <property type="entry name" value="VPS9"/>
    <property type="match status" value="1"/>
</dbReference>
<dbReference type="EMBL" id="BLLK01000020">
    <property type="protein sequence ID" value="GFH44906.1"/>
    <property type="molecule type" value="Genomic_DNA"/>
</dbReference>
<evidence type="ECO:0000313" key="7">
    <source>
        <dbReference type="EMBL" id="GFH44906.1"/>
    </source>
</evidence>